<dbReference type="RefSeq" id="WP_153522219.1">
    <property type="nucleotide sequence ID" value="NZ_VDFO01000016.1"/>
</dbReference>
<dbReference type="EMBL" id="VDFO01000016">
    <property type="protein sequence ID" value="MQS97323.1"/>
    <property type="molecule type" value="Genomic_DNA"/>
</dbReference>
<proteinExistence type="predicted"/>
<evidence type="ECO:0000313" key="2">
    <source>
        <dbReference type="Proteomes" id="UP000371423"/>
    </source>
</evidence>
<dbReference type="AlphaFoldDB" id="A0A5P0ZW74"/>
<organism evidence="1 2">
    <name type="scientific">Companilactobacillus halodurans</name>
    <dbReference type="NCBI Taxonomy" id="2584183"/>
    <lineage>
        <taxon>Bacteria</taxon>
        <taxon>Bacillati</taxon>
        <taxon>Bacillota</taxon>
        <taxon>Bacilli</taxon>
        <taxon>Lactobacillales</taxon>
        <taxon>Lactobacillaceae</taxon>
        <taxon>Companilactobacillus</taxon>
    </lineage>
</organism>
<dbReference type="OrthoDB" id="243547at2"/>
<dbReference type="Proteomes" id="UP000371423">
    <property type="component" value="Unassembled WGS sequence"/>
</dbReference>
<reference evidence="1 2" key="1">
    <citation type="journal article" date="2019" name="Syst. Appl. Microbiol.">
        <title>Polyphasic characterization of two novel Lactobacillus spp. isolated from blown salami packages: Description of Lactobacillus halodurans sp. nov. and Lactobacillus salsicarnum sp. nov.</title>
        <authorList>
            <person name="Schuster J.A."/>
            <person name="Klingl A."/>
            <person name="Vogel R.F."/>
            <person name="Ehrmann M.A."/>
        </authorList>
    </citation>
    <scope>NUCLEOTIDE SEQUENCE [LARGE SCALE GENOMIC DNA]</scope>
    <source>
        <strain evidence="1 2">TMW 1.1920</strain>
    </source>
</reference>
<evidence type="ECO:0000313" key="1">
    <source>
        <dbReference type="EMBL" id="MQS97323.1"/>
    </source>
</evidence>
<keyword evidence="2" id="KW-1185">Reference proteome</keyword>
<sequence>MKQQVTPYYALLTKVQEDIPAMAKNSVGKSENLYVNSKGKQVTYSELSKKQKQLLHDYKLVQYDLTAGKGYTRANINK</sequence>
<accession>A0A5P0ZW74</accession>
<gene>
    <name evidence="1" type="ORF">FHL05_05400</name>
</gene>
<name>A0A5P0ZW74_9LACO</name>
<protein>
    <submittedName>
        <fullName evidence="1">Uncharacterized protein</fullName>
    </submittedName>
</protein>
<comment type="caution">
    <text evidence="1">The sequence shown here is derived from an EMBL/GenBank/DDBJ whole genome shotgun (WGS) entry which is preliminary data.</text>
</comment>